<feature type="transmembrane region" description="Helical" evidence="1">
    <location>
        <begin position="113"/>
        <end position="135"/>
    </location>
</feature>
<proteinExistence type="predicted"/>
<evidence type="ECO:0000313" key="2">
    <source>
        <dbReference type="EMBL" id="EOI58270.1"/>
    </source>
</evidence>
<dbReference type="RefSeq" id="WP_010778793.1">
    <property type="nucleotide sequence ID" value="NZ_ASWH01000002.1"/>
</dbReference>
<keyword evidence="5" id="KW-1185">Reference proteome</keyword>
<organism evidence="2 4">
    <name type="scientific">Enterococcus gilvus ATCC BAA-350</name>
    <dbReference type="NCBI Taxonomy" id="1158614"/>
    <lineage>
        <taxon>Bacteria</taxon>
        <taxon>Bacillati</taxon>
        <taxon>Bacillota</taxon>
        <taxon>Bacilli</taxon>
        <taxon>Lactobacillales</taxon>
        <taxon>Enterococcaceae</taxon>
        <taxon>Enterococcus</taxon>
    </lineage>
</organism>
<dbReference type="PATRIC" id="fig|1158614.3.peg.335"/>
<keyword evidence="1" id="KW-0472">Membrane</keyword>
<accession>R2VK56</accession>
<dbReference type="Proteomes" id="UP000014160">
    <property type="component" value="Unassembled WGS sequence"/>
</dbReference>
<feature type="transmembrane region" description="Helical" evidence="1">
    <location>
        <begin position="12"/>
        <end position="42"/>
    </location>
</feature>
<gene>
    <name evidence="3" type="ORF">I592_03106</name>
    <name evidence="2" type="ORF">UKC_00342</name>
</gene>
<evidence type="ECO:0000313" key="3">
    <source>
        <dbReference type="EMBL" id="EOW78968.1"/>
    </source>
</evidence>
<dbReference type="EMBL" id="ASWH01000002">
    <property type="protein sequence ID" value="EOW78968.1"/>
    <property type="molecule type" value="Genomic_DNA"/>
</dbReference>
<feature type="transmembrane region" description="Helical" evidence="1">
    <location>
        <begin position="80"/>
        <end position="101"/>
    </location>
</feature>
<sequence>MFHVVLVLLPLVLIFILLPILLFGVSSVLISLFGGTAAVLLIKNKKARAMLLLAFVVLSLIGALCLFPFVAAYAALPFQYYPYVSKGLLFLIGFFSLLEILKARSLENKFLKNMVIVLFVFVMIVTGLLLLMQFLN</sequence>
<reference evidence="2 4" key="1">
    <citation type="submission" date="2013-02" db="EMBL/GenBank/DDBJ databases">
        <title>The Genome Sequence of Enterococcus gilvus ATCC BAA-350.</title>
        <authorList>
            <consortium name="The Broad Institute Genome Sequencing Platform"/>
            <consortium name="The Broad Institute Genome Sequencing Center for Infectious Disease"/>
            <person name="Earl A.M."/>
            <person name="Gilmore M.S."/>
            <person name="Lebreton F."/>
            <person name="Walker B."/>
            <person name="Young S.K."/>
            <person name="Zeng Q."/>
            <person name="Gargeya S."/>
            <person name="Fitzgerald M."/>
            <person name="Haas B."/>
            <person name="Abouelleil A."/>
            <person name="Alvarado L."/>
            <person name="Arachchi H.M."/>
            <person name="Berlin A.M."/>
            <person name="Chapman S.B."/>
            <person name="Dewar J."/>
            <person name="Goldberg J."/>
            <person name="Griggs A."/>
            <person name="Gujja S."/>
            <person name="Hansen M."/>
            <person name="Howarth C."/>
            <person name="Imamovic A."/>
            <person name="Larimer J."/>
            <person name="McCowan C."/>
            <person name="Murphy C."/>
            <person name="Neiman D."/>
            <person name="Pearson M."/>
            <person name="Priest M."/>
            <person name="Roberts A."/>
            <person name="Saif S."/>
            <person name="Shea T."/>
            <person name="Sisk P."/>
            <person name="Sykes S."/>
            <person name="Wortman J."/>
            <person name="Nusbaum C."/>
            <person name="Birren B."/>
        </authorList>
    </citation>
    <scope>NUCLEOTIDE SEQUENCE [LARGE SCALE GENOMIC DNA]</scope>
    <source>
        <strain evidence="2 4">ATCC BAA-350</strain>
    </source>
</reference>
<protein>
    <submittedName>
        <fullName evidence="2">Uncharacterized protein</fullName>
    </submittedName>
</protein>
<dbReference type="eggNOG" id="ENOG50306PH">
    <property type="taxonomic scope" value="Bacteria"/>
</dbReference>
<keyword evidence="1" id="KW-0812">Transmembrane</keyword>
<evidence type="ECO:0000256" key="1">
    <source>
        <dbReference type="SAM" id="Phobius"/>
    </source>
</evidence>
<dbReference type="AlphaFoldDB" id="R2VK56"/>
<comment type="caution">
    <text evidence="2">The sequence shown here is derived from an EMBL/GenBank/DDBJ whole genome shotgun (WGS) entry which is preliminary data.</text>
</comment>
<name>R2VK56_9ENTE</name>
<keyword evidence="1" id="KW-1133">Transmembrane helix</keyword>
<dbReference type="OrthoDB" id="2195278at2"/>
<dbReference type="HOGENOM" id="CLU_155132_0_0_9"/>
<dbReference type="Proteomes" id="UP000013750">
    <property type="component" value="Unassembled WGS sequence"/>
</dbReference>
<dbReference type="EMBL" id="AJDQ01000003">
    <property type="protein sequence ID" value="EOI58270.1"/>
    <property type="molecule type" value="Genomic_DNA"/>
</dbReference>
<evidence type="ECO:0000313" key="4">
    <source>
        <dbReference type="Proteomes" id="UP000013750"/>
    </source>
</evidence>
<evidence type="ECO:0000313" key="5">
    <source>
        <dbReference type="Proteomes" id="UP000014160"/>
    </source>
</evidence>
<feature type="transmembrane region" description="Helical" evidence="1">
    <location>
        <begin position="49"/>
        <end position="74"/>
    </location>
</feature>
<reference evidence="3 5" key="2">
    <citation type="submission" date="2013-03" db="EMBL/GenBank/DDBJ databases">
        <title>The Genome Sequence of Enterococcus gilvus ATCC BAA-350 (PacBio/Illumina hybrid assembly).</title>
        <authorList>
            <consortium name="The Broad Institute Genomics Platform"/>
            <consortium name="The Broad Institute Genome Sequencing Center for Infectious Disease"/>
            <person name="Earl A."/>
            <person name="Russ C."/>
            <person name="Gilmore M."/>
            <person name="Surin D."/>
            <person name="Walker B."/>
            <person name="Young S."/>
            <person name="Zeng Q."/>
            <person name="Gargeya S."/>
            <person name="Fitzgerald M."/>
            <person name="Haas B."/>
            <person name="Abouelleil A."/>
            <person name="Allen A.W."/>
            <person name="Alvarado L."/>
            <person name="Arachchi H.M."/>
            <person name="Berlin A.M."/>
            <person name="Chapman S.B."/>
            <person name="Gainer-Dewar J."/>
            <person name="Goldberg J."/>
            <person name="Griggs A."/>
            <person name="Gujja S."/>
            <person name="Hansen M."/>
            <person name="Howarth C."/>
            <person name="Imamovic A."/>
            <person name="Ireland A."/>
            <person name="Larimer J."/>
            <person name="McCowan C."/>
            <person name="Murphy C."/>
            <person name="Pearson M."/>
            <person name="Poon T.W."/>
            <person name="Priest M."/>
            <person name="Roberts A."/>
            <person name="Saif S."/>
            <person name="Shea T."/>
            <person name="Sisk P."/>
            <person name="Sykes S."/>
            <person name="Wortman J."/>
            <person name="Nusbaum C."/>
            <person name="Birren B."/>
        </authorList>
    </citation>
    <scope>NUCLEOTIDE SEQUENCE [LARGE SCALE GENOMIC DNA]</scope>
    <source>
        <strain evidence="3 5">ATCC BAA-350</strain>
    </source>
</reference>